<dbReference type="EMBL" id="CP001359">
    <property type="protein sequence ID" value="ACL64641.1"/>
    <property type="molecule type" value="Genomic_DNA"/>
</dbReference>
<proteinExistence type="predicted"/>
<evidence type="ECO:0000313" key="2">
    <source>
        <dbReference type="Proteomes" id="UP000007089"/>
    </source>
</evidence>
<reference evidence="1" key="1">
    <citation type="submission" date="2009-01" db="EMBL/GenBank/DDBJ databases">
        <title>Complete sequence of Anaeromyxobacter dehalogenans 2CP-1.</title>
        <authorList>
            <consortium name="US DOE Joint Genome Institute"/>
            <person name="Lucas S."/>
            <person name="Copeland A."/>
            <person name="Lapidus A."/>
            <person name="Glavina del Rio T."/>
            <person name="Dalin E."/>
            <person name="Tice H."/>
            <person name="Bruce D."/>
            <person name="Goodwin L."/>
            <person name="Pitluck S."/>
            <person name="Saunders E."/>
            <person name="Brettin T."/>
            <person name="Detter J.C."/>
            <person name="Han C."/>
            <person name="Larimer F."/>
            <person name="Land M."/>
            <person name="Hauser L."/>
            <person name="Kyrpides N."/>
            <person name="Ovchinnikova G."/>
            <person name="Beliaev A.S."/>
            <person name="Richardson P."/>
        </authorList>
    </citation>
    <scope>NUCLEOTIDE SEQUENCE</scope>
    <source>
        <strain evidence="1">2CP-1</strain>
    </source>
</reference>
<accession>B8JGH0</accession>
<sequence>MSDRVRKVEKDGRIARLELCACRPEVNAVTEELFDGILDEGHHALPGNIPVVLRITCPACGMTNVLVWPASLTVDRILTGWQYAEERACVADRGPT</sequence>
<protein>
    <submittedName>
        <fullName evidence="1">Uncharacterized protein</fullName>
    </submittedName>
</protein>
<gene>
    <name evidence="1" type="ordered locus">A2cp1_1297</name>
</gene>
<dbReference type="KEGG" id="acp:A2cp1_1297"/>
<dbReference type="Proteomes" id="UP000007089">
    <property type="component" value="Chromosome"/>
</dbReference>
<dbReference type="RefSeq" id="WP_012632615.1">
    <property type="nucleotide sequence ID" value="NC_011891.1"/>
</dbReference>
<dbReference type="AlphaFoldDB" id="B8JGH0"/>
<dbReference type="HOGENOM" id="CLU_2353717_0_0_7"/>
<organism evidence="1 2">
    <name type="scientific">Anaeromyxobacter dehalogenans (strain ATCC BAA-258 / DSM 21875 / 2CP-1)</name>
    <dbReference type="NCBI Taxonomy" id="455488"/>
    <lineage>
        <taxon>Bacteria</taxon>
        <taxon>Pseudomonadati</taxon>
        <taxon>Myxococcota</taxon>
        <taxon>Myxococcia</taxon>
        <taxon>Myxococcales</taxon>
        <taxon>Cystobacterineae</taxon>
        <taxon>Anaeromyxobacteraceae</taxon>
        <taxon>Anaeromyxobacter</taxon>
    </lineage>
</organism>
<name>B8JGH0_ANAD2</name>
<keyword evidence="2" id="KW-1185">Reference proteome</keyword>
<evidence type="ECO:0000313" key="1">
    <source>
        <dbReference type="EMBL" id="ACL64641.1"/>
    </source>
</evidence>